<feature type="transmembrane region" description="Helical" evidence="1">
    <location>
        <begin position="60"/>
        <end position="81"/>
    </location>
</feature>
<evidence type="ECO:0000313" key="2">
    <source>
        <dbReference type="EMBL" id="MDR6204131.1"/>
    </source>
</evidence>
<dbReference type="RefSeq" id="WP_035570057.1">
    <property type="nucleotide sequence ID" value="NZ_ATXV01000006.1"/>
</dbReference>
<proteinExistence type="predicted"/>
<dbReference type="InterPro" id="IPR016410">
    <property type="entry name" value="Phage_imm"/>
</dbReference>
<feature type="transmembrane region" description="Helical" evidence="1">
    <location>
        <begin position="27"/>
        <end position="48"/>
    </location>
</feature>
<evidence type="ECO:0000256" key="1">
    <source>
        <dbReference type="SAM" id="Phobius"/>
    </source>
</evidence>
<name>A0ABD5CFN9_9BURK</name>
<gene>
    <name evidence="2" type="ORF">QF025_002851</name>
</gene>
<evidence type="ECO:0000313" key="3">
    <source>
        <dbReference type="Proteomes" id="UP001245184"/>
    </source>
</evidence>
<dbReference type="AlphaFoldDB" id="A0ABD5CFN9"/>
<organism evidence="2 3">
    <name type="scientific">Paraburkholderia graminis</name>
    <dbReference type="NCBI Taxonomy" id="60548"/>
    <lineage>
        <taxon>Bacteria</taxon>
        <taxon>Pseudomonadati</taxon>
        <taxon>Pseudomonadota</taxon>
        <taxon>Betaproteobacteria</taxon>
        <taxon>Burkholderiales</taxon>
        <taxon>Burkholderiaceae</taxon>
        <taxon>Paraburkholderia</taxon>
    </lineage>
</organism>
<accession>A0ABD5CFN9</accession>
<dbReference type="EMBL" id="JAVIZN010000002">
    <property type="protein sequence ID" value="MDR6204131.1"/>
    <property type="molecule type" value="Genomic_DNA"/>
</dbReference>
<keyword evidence="1" id="KW-0472">Membrane</keyword>
<sequence length="173" mass="17734">MTIVWILGLAALVTVTGLIGSGTNGIALVCAIIFFPAAIALYFSPAFAAAHRKHPNRVAIFVLNLLLGWTVLGWVGALVWAHTGVEGAATPLAPEVPSSWTNVDGGSVLADIAANRPVATAFSLNASAQAAAAEATARELKKCPFCAEDIRAEAIKCKHCGSDLSASGHVAST</sequence>
<protein>
    <recommendedName>
        <fullName evidence="4">Superinfection immunity protein</fullName>
    </recommendedName>
</protein>
<keyword evidence="1" id="KW-1133">Transmembrane helix</keyword>
<keyword evidence="1" id="KW-0812">Transmembrane</keyword>
<dbReference type="Proteomes" id="UP001245184">
    <property type="component" value="Unassembled WGS sequence"/>
</dbReference>
<evidence type="ECO:0008006" key="4">
    <source>
        <dbReference type="Google" id="ProtNLM"/>
    </source>
</evidence>
<comment type="caution">
    <text evidence="2">The sequence shown here is derived from an EMBL/GenBank/DDBJ whole genome shotgun (WGS) entry which is preliminary data.</text>
</comment>
<dbReference type="Pfam" id="PF14373">
    <property type="entry name" value="Imm_superinfect"/>
    <property type="match status" value="1"/>
</dbReference>
<reference evidence="2 3" key="1">
    <citation type="submission" date="2023-08" db="EMBL/GenBank/DDBJ databases">
        <title>Genome sequencing of plant associated microbes to promote plant fitness in Sorghum bicolor and Oryza sativa.</title>
        <authorList>
            <person name="Coleman-Derr D."/>
        </authorList>
    </citation>
    <scope>NUCLEOTIDE SEQUENCE [LARGE SCALE GENOMIC DNA]</scope>
    <source>
        <strain evidence="2 3">SLBN-33</strain>
    </source>
</reference>